<dbReference type="Proteomes" id="UP001501706">
    <property type="component" value="Unassembled WGS sequence"/>
</dbReference>
<name>A0ABP3LZP9_9BURK</name>
<proteinExistence type="predicted"/>
<evidence type="ECO:0000256" key="1">
    <source>
        <dbReference type="SAM" id="Phobius"/>
    </source>
</evidence>
<keyword evidence="1" id="KW-1133">Transmembrane helix</keyword>
<reference evidence="3" key="1">
    <citation type="journal article" date="2019" name="Int. J. Syst. Evol. Microbiol.">
        <title>The Global Catalogue of Microorganisms (GCM) 10K type strain sequencing project: providing services to taxonomists for standard genome sequencing and annotation.</title>
        <authorList>
            <consortium name="The Broad Institute Genomics Platform"/>
            <consortium name="The Broad Institute Genome Sequencing Center for Infectious Disease"/>
            <person name="Wu L."/>
            <person name="Ma J."/>
        </authorList>
    </citation>
    <scope>NUCLEOTIDE SEQUENCE [LARGE SCALE GENOMIC DNA]</scope>
    <source>
        <strain evidence="3">JCM 14330</strain>
    </source>
</reference>
<keyword evidence="3" id="KW-1185">Reference proteome</keyword>
<sequence>MRTLIIIAIGLVLAIALLRVVPAPHRTWAAGLFTLAWLAACAWNLRTGLSHGYTLAEELPIHAALFGIPALVAWGLWWWARRG</sequence>
<protein>
    <submittedName>
        <fullName evidence="2">Uncharacterized protein</fullName>
    </submittedName>
</protein>
<dbReference type="RefSeq" id="WP_087839039.1">
    <property type="nucleotide sequence ID" value="NZ_BAAAEN010000010.1"/>
</dbReference>
<comment type="caution">
    <text evidence="2">The sequence shown here is derived from an EMBL/GenBank/DDBJ whole genome shotgun (WGS) entry which is preliminary data.</text>
</comment>
<organism evidence="2 3">
    <name type="scientific">Pigmentiphaga daeguensis</name>
    <dbReference type="NCBI Taxonomy" id="414049"/>
    <lineage>
        <taxon>Bacteria</taxon>
        <taxon>Pseudomonadati</taxon>
        <taxon>Pseudomonadota</taxon>
        <taxon>Betaproteobacteria</taxon>
        <taxon>Burkholderiales</taxon>
        <taxon>Alcaligenaceae</taxon>
        <taxon>Pigmentiphaga</taxon>
    </lineage>
</organism>
<evidence type="ECO:0000313" key="2">
    <source>
        <dbReference type="EMBL" id="GAA0510194.1"/>
    </source>
</evidence>
<accession>A0ABP3LZP9</accession>
<dbReference type="EMBL" id="BAAAEN010000010">
    <property type="protein sequence ID" value="GAA0510194.1"/>
    <property type="molecule type" value="Genomic_DNA"/>
</dbReference>
<keyword evidence="1" id="KW-0472">Membrane</keyword>
<evidence type="ECO:0000313" key="3">
    <source>
        <dbReference type="Proteomes" id="UP001501706"/>
    </source>
</evidence>
<feature type="transmembrane region" description="Helical" evidence="1">
    <location>
        <begin position="59"/>
        <end position="80"/>
    </location>
</feature>
<feature type="transmembrane region" description="Helical" evidence="1">
    <location>
        <begin position="28"/>
        <end position="47"/>
    </location>
</feature>
<gene>
    <name evidence="2" type="ORF">GCM10009097_29240</name>
</gene>
<keyword evidence="1" id="KW-0812">Transmembrane</keyword>